<dbReference type="Gene3D" id="2.160.20.10">
    <property type="entry name" value="Single-stranded right-handed beta-helix, Pectin lyase-like"/>
    <property type="match status" value="2"/>
</dbReference>
<dbReference type="SUPFAM" id="SSF51126">
    <property type="entry name" value="Pectin lyase-like"/>
    <property type="match status" value="1"/>
</dbReference>
<dbReference type="EMBL" id="CAADEX010000023">
    <property type="protein sequence ID" value="VFJ49294.1"/>
    <property type="molecule type" value="Genomic_DNA"/>
</dbReference>
<dbReference type="PANTHER" id="PTHR12338">
    <property type="entry name" value="AUTOTRANSPORTER"/>
    <property type="match status" value="1"/>
</dbReference>
<dbReference type="InterPro" id="IPR043710">
    <property type="entry name" value="DUF5650"/>
</dbReference>
<proteinExistence type="predicted"/>
<dbReference type="PANTHER" id="PTHR12338:SF8">
    <property type="entry name" value="HEME_HEMOPEXIN-BINDING PROTEIN"/>
    <property type="match status" value="1"/>
</dbReference>
<dbReference type="Pfam" id="PF18657">
    <property type="entry name" value="YDG"/>
    <property type="match status" value="5"/>
</dbReference>
<evidence type="ECO:0000256" key="4">
    <source>
        <dbReference type="SAM" id="MobiDB-lite"/>
    </source>
</evidence>
<dbReference type="GO" id="GO:0005576">
    <property type="term" value="C:extracellular region"/>
    <property type="evidence" value="ECO:0007669"/>
    <property type="project" value="UniProtKB-SubCell"/>
</dbReference>
<evidence type="ECO:0000313" key="6">
    <source>
        <dbReference type="EMBL" id="VFJ49294.1"/>
    </source>
</evidence>
<dbReference type="InterPro" id="IPR050909">
    <property type="entry name" value="Bact_Autotransporter_VF"/>
</dbReference>
<feature type="domain" description="Filamentous haemagglutinin FhaB/tRNA nuclease CdiA-like TPS" evidence="5">
    <location>
        <begin position="65"/>
        <end position="177"/>
    </location>
</feature>
<dbReference type="Pfam" id="PF05860">
    <property type="entry name" value="TPS"/>
    <property type="match status" value="1"/>
</dbReference>
<feature type="compositionally biased region" description="Basic residues" evidence="4">
    <location>
        <begin position="2007"/>
        <end position="2016"/>
    </location>
</feature>
<dbReference type="SMART" id="SM00912">
    <property type="entry name" value="Haemagg_act"/>
    <property type="match status" value="1"/>
</dbReference>
<evidence type="ECO:0000259" key="5">
    <source>
        <dbReference type="SMART" id="SM00912"/>
    </source>
</evidence>
<keyword evidence="2" id="KW-0964">Secreted</keyword>
<evidence type="ECO:0000256" key="3">
    <source>
        <dbReference type="ARBA" id="ARBA00022729"/>
    </source>
</evidence>
<gene>
    <name evidence="6" type="ORF">BECKDK2373B_GA0170837_102311</name>
</gene>
<dbReference type="InterPro" id="IPR041248">
    <property type="entry name" value="YDG"/>
</dbReference>
<protein>
    <submittedName>
        <fullName evidence="6">Filamentous hemagglutinin family N-terminal domain-containing protein</fullName>
    </submittedName>
</protein>
<comment type="subcellular location">
    <subcellularLocation>
        <location evidence="1">Secreted</location>
    </subcellularLocation>
</comment>
<feature type="region of interest" description="Disordered" evidence="4">
    <location>
        <begin position="1954"/>
        <end position="2025"/>
    </location>
</feature>
<organism evidence="6">
    <name type="scientific">Candidatus Kentrum sp. DK</name>
    <dbReference type="NCBI Taxonomy" id="2126562"/>
    <lineage>
        <taxon>Bacteria</taxon>
        <taxon>Pseudomonadati</taxon>
        <taxon>Pseudomonadota</taxon>
        <taxon>Gammaproteobacteria</taxon>
        <taxon>Candidatus Kentrum</taxon>
    </lineage>
</organism>
<dbReference type="InterPro" id="IPR008638">
    <property type="entry name" value="FhaB/CdiA-like_TPS"/>
</dbReference>
<sequence>MPKIHHSFRNISRTLLLESWQRTRKHARHGTRKSAISRGRRAPFAAILLGLAAGGSCVQAAPPSPNALPTGEQIVAGSATVHRAGNEMTIDQGTHKLITNWQSFHIGASAGVTFHQPTAASIALNRVTNQNPTQILGRLSANGHVMLVNPSGVVFGQGSQINVGGITASTLAITDSDFLAGNYRFAGGATAGEVLNQGAINTAANGVVALIAPVVRNEGTINTPRGATALAAGEAVTVDFTGDGLITVTVDKARIDALAENKGLIRADQGLVVLTAGAVRDVLSGAVNNEGVIEARGLTRDEGGRILLTGGAIGNRGDRSALSADNVELAAGRIVNEGVLSANGRRADGTGEGGTIRIEATQSLLNTGKITATGETGGRIDVDTGNGIDGGQWDVSGEAAGGEIDVAASGSWEQTAAGGMNASGGLGDGGNIRVTAEEGLWLSGSLDASGAEGGSISVTASTLTLAGSQLHADGAGSGGRIRVGGGWQGGDADLANARETRVSASTTLTANAGEQGDGGVVVVWSEEMTAFAGVIEAMGGKTAGDGGQAEVSSHDRFSFTGDADLSAVSGAPGTLLLDPKNIVIDDTLSMYNLFPLTYVTPQAGDKHGAGGVVVLTNGNVVVVSPDDNTMASASGAVRLYQPDGTLLATLTGATASDKVGSGGVTALTNGHYVVASRYWDGSVSDVGAVTWGNGTTGITGTVSASNSLVGVTAYDQVGYGGVTALTNGHYVVASLYWDNAGVSNAGAVTWGNGTTGITGTVSASNSLVGATESDQMGSGGITALTNDHYVVASPYWDNDGVSDAGAVTWGNGTNGITGAVSASNSLVGATENDRVGFDGVTALTNGHYVVASHFWGNGSVSNAGAVTWGDGTSGITGEVSAGNSLVGATAKDYVGNGGVTALTNGHYVVASLYWDGSVVNAGAVTWGDGTGGTVGMVSATNSLVGTTAYDQVGSDGVTALTNGHYVVASHYWDGSATDTGAVTWGDGTGGITGEVSAGNSLVGATAKDYVGNGGVTALTNGHYVVASHYWDGSVVNAGAVTWGDGTTGITGTVSASNSLVGTRANDWVGSRGVTALTNGHYVVASHYWDNAGAGDAGAVTWGDGTTGITGTVSASNSLVGATAYDSVGSDGVTALTNGHYVVASSAWDNADVSNAGAVTWGDGTTGITGTIDASNSLVGTTANDQMGSGGVTALTNGHYVVASPDWDDGGTADVGRVDIVELSSPPESYIAHGDDADADYGFTAADLADLLKTGTAVVLQASNDITVNSAITVDNTGGDGGALTLQAGRSLLLNADITTDNGALNLFANDTFANGVVDAQRDAGAAVITMADGTAINAGTGAVSIELRDGAGKTNLESGDVSLTDINALTITVLNNGPTAGSGIVLDGTLTASATSGDGIVLAGDDFTNNTGATALSAGAGSRWLVWSEDPSADTRGSLAYDFKQYNAVYGVTTVEASEAGNNGFLYELAPQITPDLTSAVTKTYDGDNTATLAAANYTTDDAVDGDVITFNNPTAGTYSAGKNVGTGLTVDVTGISIVSTASSVADGSVTVYGYQLASGANTASGAVGEITAKALAVSYTATDKVYDGNTDATVTDSDDRVAGDVLTISETASFTDKNVGIGKTVNVTGIGITGTDAGNYSLASTTDSVSADITAKTLTVSYTGTNKVYDGGTTATVTDSDDRVTGDVLTIAETANFIDKNVGSGKTVNVTGIGITGTDAGNYSLALTTASASADITALALGIGAASAANKTYDGNTDATVTAGTLSGVIGDDTVTVSATGVFDDKNVGTGKTVSNTYTLGGTDGGNYALSSDTTTADITAKTLTVTYAGVNKVYDGATTATVTDSDDRVTGDALAITETANFTDAEVGTDKTVDIIDITLSGTDAGNYALAATTATTTADITADITAGGTEDFLNQTLKTVSVVSNINVSTEEALAGEEIWLADASGIDSDLSGTMVGEGTFDQKPEGQSDRQEGVGENRERNENENNGEAKGKNKDKDEEKTNKGKGKAKGKHKDQDKDSRR</sequence>
<evidence type="ECO:0000256" key="2">
    <source>
        <dbReference type="ARBA" id="ARBA00022525"/>
    </source>
</evidence>
<name>A0A450SAT5_9GAMM</name>
<dbReference type="InterPro" id="IPR011050">
    <property type="entry name" value="Pectin_lyase_fold/virulence"/>
</dbReference>
<feature type="compositionally biased region" description="Basic and acidic residues" evidence="4">
    <location>
        <begin position="1964"/>
        <end position="2006"/>
    </location>
</feature>
<reference evidence="6" key="1">
    <citation type="submission" date="2019-02" db="EMBL/GenBank/DDBJ databases">
        <authorList>
            <person name="Gruber-Vodicka R. H."/>
            <person name="Seah K. B. B."/>
        </authorList>
    </citation>
    <scope>NUCLEOTIDE SEQUENCE</scope>
    <source>
        <strain evidence="6">BECK_DK47</strain>
    </source>
</reference>
<dbReference type="Pfam" id="PF18888">
    <property type="entry name" value="DUF5650"/>
    <property type="match status" value="10"/>
</dbReference>
<keyword evidence="3" id="KW-0732">Signal</keyword>
<evidence type="ECO:0000256" key="1">
    <source>
        <dbReference type="ARBA" id="ARBA00004613"/>
    </source>
</evidence>
<dbReference type="NCBIfam" id="TIGR01901">
    <property type="entry name" value="adhes_NPXG"/>
    <property type="match status" value="1"/>
</dbReference>
<accession>A0A450SAT5</accession>
<dbReference type="InterPro" id="IPR012334">
    <property type="entry name" value="Pectin_lyas_fold"/>
</dbReference>